<evidence type="ECO:0000256" key="7">
    <source>
        <dbReference type="ARBA" id="ARBA00023027"/>
    </source>
</evidence>
<evidence type="ECO:0000256" key="10">
    <source>
        <dbReference type="ARBA" id="ARBA00023242"/>
    </source>
</evidence>
<dbReference type="PANTHER" id="PTHR43570">
    <property type="entry name" value="ALDEHYDE DEHYDROGENASE"/>
    <property type="match status" value="1"/>
</dbReference>
<dbReference type="InterPro" id="IPR012394">
    <property type="entry name" value="Aldehyde_DH_NAD(P)"/>
</dbReference>
<dbReference type="GO" id="GO:0005813">
    <property type="term" value="C:centrosome"/>
    <property type="evidence" value="ECO:0007669"/>
    <property type="project" value="UniProtKB-SubCell"/>
</dbReference>
<dbReference type="Pfam" id="PF08059">
    <property type="entry name" value="SEP"/>
    <property type="match status" value="1"/>
</dbReference>
<dbReference type="Proteomes" id="UP001059596">
    <property type="component" value="Unassembled WGS sequence"/>
</dbReference>
<dbReference type="InterPro" id="IPR016160">
    <property type="entry name" value="Ald_DH_CS_CYS"/>
</dbReference>
<comment type="similarity">
    <text evidence="4 12">Belongs to the aldehyde dehydrogenase family.</text>
</comment>
<dbReference type="FunFam" id="3.30.420.210:FF:000001">
    <property type="entry name" value="NSFL1 (P97) cofactor (P47)"/>
    <property type="match status" value="1"/>
</dbReference>
<dbReference type="GO" id="GO:0005634">
    <property type="term" value="C:nucleus"/>
    <property type="evidence" value="ECO:0007669"/>
    <property type="project" value="UniProtKB-SubCell"/>
</dbReference>
<keyword evidence="8" id="KW-0333">Golgi apparatus</keyword>
<dbReference type="GO" id="GO:0004029">
    <property type="term" value="F:aldehyde dehydrogenase (NAD+) activity"/>
    <property type="evidence" value="ECO:0007669"/>
    <property type="project" value="TreeGrafter"/>
</dbReference>
<dbReference type="PROSITE" id="PS00070">
    <property type="entry name" value="ALDEHYDE_DEHYDR_CYS"/>
    <property type="match status" value="1"/>
</dbReference>
<dbReference type="Gene3D" id="3.40.309.10">
    <property type="entry name" value="Aldehyde Dehydrogenase, Chain A, domain 2"/>
    <property type="match status" value="1"/>
</dbReference>
<keyword evidence="9" id="KW-0206">Cytoskeleton</keyword>
<dbReference type="InterPro" id="IPR029510">
    <property type="entry name" value="Ald_DH_CS_GLU"/>
</dbReference>
<keyword evidence="10" id="KW-0539">Nucleus</keyword>
<keyword evidence="5" id="KW-0963">Cytoplasm</keyword>
<dbReference type="InterPro" id="IPR015590">
    <property type="entry name" value="Aldehyde_DH_dom"/>
</dbReference>
<keyword evidence="6 12" id="KW-0560">Oxidoreductase</keyword>
<evidence type="ECO:0000256" key="11">
    <source>
        <dbReference type="PROSITE-ProRule" id="PRU10007"/>
    </source>
</evidence>
<evidence type="ECO:0000259" key="14">
    <source>
        <dbReference type="PROSITE" id="PS51399"/>
    </source>
</evidence>
<dbReference type="SUPFAM" id="SSF53720">
    <property type="entry name" value="ALDH-like"/>
    <property type="match status" value="1"/>
</dbReference>
<proteinExistence type="inferred from homology"/>
<dbReference type="FunFam" id="3.40.309.10:FF:000003">
    <property type="entry name" value="Aldehyde dehydrogenase"/>
    <property type="match status" value="1"/>
</dbReference>
<comment type="caution">
    <text evidence="15">The sequence shown here is derived from an EMBL/GenBank/DDBJ whole genome shotgun (WGS) entry which is preliminary data.</text>
</comment>
<feature type="region of interest" description="Disordered" evidence="13">
    <location>
        <begin position="864"/>
        <end position="883"/>
    </location>
</feature>
<dbReference type="EMBL" id="JAMKOV010000013">
    <property type="protein sequence ID" value="KAI8037306.1"/>
    <property type="molecule type" value="Genomic_DNA"/>
</dbReference>
<evidence type="ECO:0000256" key="12">
    <source>
        <dbReference type="RuleBase" id="RU003345"/>
    </source>
</evidence>
<feature type="compositionally biased region" description="Low complexity" evidence="13">
    <location>
        <begin position="584"/>
        <end position="595"/>
    </location>
</feature>
<name>A0A9P9YIA8_9MUSC</name>
<evidence type="ECO:0000256" key="5">
    <source>
        <dbReference type="ARBA" id="ARBA00022490"/>
    </source>
</evidence>
<evidence type="ECO:0000256" key="4">
    <source>
        <dbReference type="ARBA" id="ARBA00009986"/>
    </source>
</evidence>
<evidence type="ECO:0000256" key="2">
    <source>
        <dbReference type="ARBA" id="ARBA00004300"/>
    </source>
</evidence>
<accession>A0A9P9YIA8</accession>
<evidence type="ECO:0000256" key="3">
    <source>
        <dbReference type="ARBA" id="ARBA00004555"/>
    </source>
</evidence>
<organism evidence="15 16">
    <name type="scientific">Drosophila gunungcola</name>
    <name type="common">fruit fly</name>
    <dbReference type="NCBI Taxonomy" id="103775"/>
    <lineage>
        <taxon>Eukaryota</taxon>
        <taxon>Metazoa</taxon>
        <taxon>Ecdysozoa</taxon>
        <taxon>Arthropoda</taxon>
        <taxon>Hexapoda</taxon>
        <taxon>Insecta</taxon>
        <taxon>Pterygota</taxon>
        <taxon>Neoptera</taxon>
        <taxon>Endopterygota</taxon>
        <taxon>Diptera</taxon>
        <taxon>Brachycera</taxon>
        <taxon>Muscomorpha</taxon>
        <taxon>Ephydroidea</taxon>
        <taxon>Drosophilidae</taxon>
        <taxon>Drosophila</taxon>
        <taxon>Sophophora</taxon>
    </lineage>
</organism>
<dbReference type="FunFam" id="3.40.605.10:FF:000004">
    <property type="entry name" value="Aldehyde dehydrogenase"/>
    <property type="match status" value="1"/>
</dbReference>
<feature type="region of interest" description="Disordered" evidence="13">
    <location>
        <begin position="572"/>
        <end position="595"/>
    </location>
</feature>
<evidence type="ECO:0000313" key="16">
    <source>
        <dbReference type="Proteomes" id="UP001059596"/>
    </source>
</evidence>
<evidence type="ECO:0000256" key="8">
    <source>
        <dbReference type="ARBA" id="ARBA00023034"/>
    </source>
</evidence>
<dbReference type="AlphaFoldDB" id="A0A9P9YIA8"/>
<dbReference type="GO" id="GO:0006081">
    <property type="term" value="P:aldehyde metabolic process"/>
    <property type="evidence" value="ECO:0007669"/>
    <property type="project" value="InterPro"/>
</dbReference>
<dbReference type="CDD" id="cd07132">
    <property type="entry name" value="ALDH_F3AB"/>
    <property type="match status" value="1"/>
</dbReference>
<feature type="compositionally biased region" description="Basic and acidic residues" evidence="13">
    <location>
        <begin position="1"/>
        <end position="10"/>
    </location>
</feature>
<evidence type="ECO:0000256" key="1">
    <source>
        <dbReference type="ARBA" id="ARBA00004123"/>
    </source>
</evidence>
<feature type="region of interest" description="Disordered" evidence="13">
    <location>
        <begin position="1"/>
        <end position="20"/>
    </location>
</feature>
<feature type="domain" description="SEP" evidence="14">
    <location>
        <begin position="728"/>
        <end position="791"/>
    </location>
</feature>
<dbReference type="InterPro" id="IPR016161">
    <property type="entry name" value="Ald_DH/histidinol_DH"/>
</dbReference>
<evidence type="ECO:0000256" key="9">
    <source>
        <dbReference type="ARBA" id="ARBA00023212"/>
    </source>
</evidence>
<dbReference type="Gene3D" id="3.30.420.210">
    <property type="entry name" value="SEP domain"/>
    <property type="match status" value="1"/>
</dbReference>
<dbReference type="InterPro" id="IPR016162">
    <property type="entry name" value="Ald_DH_N"/>
</dbReference>
<dbReference type="InterPro" id="IPR012989">
    <property type="entry name" value="SEP_domain"/>
</dbReference>
<dbReference type="InterPro" id="IPR016163">
    <property type="entry name" value="Ald_DH_C"/>
</dbReference>
<sequence>MFDNSIKPHPEANGVSHNAAGDRAISTVINMEPETESPVGIFTLQPEKQRQQAEQLQSESDRMANFDDTLQRARLAFSSGKTRNVSFRRKQLENLLRCYEEHEQEIISALEADLRRPKQESLIVETEFMKNDIRHILFHLDEWVQSEKPSKPFVNLMDDVQIHNDPFGVVLVIGAWNYPLQLLLVPVASAIAAGNCVVIKPSEIAANCAKFIADVIPKYLDNDCYPVVCGGPGETAELLNQRFDYIFYTGSTRVGKIIHAAANKHLTPITLELGGKSPCYIDKSVELRTAVKRILWGKLINCGQTCIAPDYILCSKEMQEKFIAEAKDVLKEWYGENIQGSPDLSRVINANNFQRLLGLMKSGRVALGGNYDAGERYIEPTILVDVKETDPVMEEEIFGPILPIFNVESAYDAIKFINSRESPLVLYIFTSEAEVQNLFINGTQSGGLCVNDTIMHYAVDVLPFGGVGMSGMGQYHGKYGFETFTHKKSCLGKNLAALGEKLASARYPPYSDRKGSILSFLLRKRRPLPNLHLSHVVAVGLGVGLTVLANFYLQHALGNYWSTQAVLPAPVQSVGHADNPKPKPTSSSGASAAAPAAGATKSADAAAASSSASVDIAPAASKAKPKFATLSDMSKEPSSDDDQQAFYAGGSDRSGQQVLGPPKRKNFREQLTDMMRSAQEQNIAEVGPSTSSGRASGAVWGQGMRLGMTDNDHTAVGTNKPPSSSENKPVVVLKLWSQGFSIDGGELRHYDDPQNKEFLETVMRGEIPQELLEMGRMVNVDVEDHRHEDFKRQAAPQTFKGSGQKLGSPVANVVTEAPTVSVALSPGEAANQEASARHALSTQPVTYPGFLVSHSRVERRQFHHREGWPQECGSHAAPQVTIS</sequence>
<feature type="active site" evidence="11">
    <location>
        <position position="272"/>
    </location>
</feature>
<dbReference type="Pfam" id="PF00171">
    <property type="entry name" value="Aldedh"/>
    <property type="match status" value="1"/>
</dbReference>
<feature type="region of interest" description="Disordered" evidence="13">
    <location>
        <begin position="628"/>
        <end position="663"/>
    </location>
</feature>
<dbReference type="SMART" id="SM00553">
    <property type="entry name" value="SEP"/>
    <property type="match status" value="1"/>
</dbReference>
<dbReference type="PANTHER" id="PTHR43570:SF16">
    <property type="entry name" value="ALDEHYDE DEHYDROGENASE TYPE III, ISOFORM Q"/>
    <property type="match status" value="1"/>
</dbReference>
<gene>
    <name evidence="15" type="ORF">M5D96_010057</name>
</gene>
<dbReference type="SUPFAM" id="SSF102848">
    <property type="entry name" value="NSFL1 (p97 ATPase) cofactor p47, SEP domain"/>
    <property type="match status" value="1"/>
</dbReference>
<dbReference type="Gene3D" id="3.40.605.10">
    <property type="entry name" value="Aldehyde Dehydrogenase, Chain A, domain 1"/>
    <property type="match status" value="1"/>
</dbReference>
<protein>
    <recommendedName>
        <fullName evidence="14">SEP domain-containing protein</fullName>
    </recommendedName>
</protein>
<keyword evidence="16" id="KW-1185">Reference proteome</keyword>
<dbReference type="PROSITE" id="PS00687">
    <property type="entry name" value="ALDEHYDE_DEHYDR_GLU"/>
    <property type="match status" value="1"/>
</dbReference>
<keyword evidence="7" id="KW-0520">NAD</keyword>
<dbReference type="PROSITE" id="PS51399">
    <property type="entry name" value="SEP"/>
    <property type="match status" value="1"/>
</dbReference>
<evidence type="ECO:0000256" key="13">
    <source>
        <dbReference type="SAM" id="MobiDB-lite"/>
    </source>
</evidence>
<comment type="subcellular location">
    <subcellularLocation>
        <location evidence="2">Cytoplasm</location>
        <location evidence="2">Cytoskeleton</location>
        <location evidence="2">Microtubule organizing center</location>
        <location evidence="2">Centrosome</location>
    </subcellularLocation>
    <subcellularLocation>
        <location evidence="3">Golgi apparatus</location>
    </subcellularLocation>
    <subcellularLocation>
        <location evidence="1">Nucleus</location>
    </subcellularLocation>
</comment>
<reference evidence="15" key="1">
    <citation type="journal article" date="2023" name="Genome Biol. Evol.">
        <title>Long-read-based Genome Assembly of Drosophila gunungcola Reveals Fewer Chemosensory Genes in Flower-breeding Species.</title>
        <authorList>
            <person name="Negi A."/>
            <person name="Liao B.Y."/>
            <person name="Yeh S.D."/>
        </authorList>
    </citation>
    <scope>NUCLEOTIDE SEQUENCE</scope>
    <source>
        <strain evidence="15">Sukarami</strain>
    </source>
</reference>
<dbReference type="GO" id="GO:0005794">
    <property type="term" value="C:Golgi apparatus"/>
    <property type="evidence" value="ECO:0007669"/>
    <property type="project" value="UniProtKB-SubCell"/>
</dbReference>
<evidence type="ECO:0000256" key="6">
    <source>
        <dbReference type="ARBA" id="ARBA00023002"/>
    </source>
</evidence>
<dbReference type="InterPro" id="IPR036241">
    <property type="entry name" value="NSFL1C_SEP_dom_sf"/>
</dbReference>
<evidence type="ECO:0000313" key="15">
    <source>
        <dbReference type="EMBL" id="KAI8037306.1"/>
    </source>
</evidence>